<dbReference type="InterPro" id="IPR046283">
    <property type="entry name" value="DUF6320"/>
</dbReference>
<feature type="transmembrane region" description="Helical" evidence="1">
    <location>
        <begin position="87"/>
        <end position="106"/>
    </location>
</feature>
<keyword evidence="1" id="KW-0472">Membrane</keyword>
<keyword evidence="1" id="KW-1133">Transmembrane helix</keyword>
<gene>
    <name evidence="2" type="ORF">EW093_09970</name>
</gene>
<evidence type="ECO:0000313" key="2">
    <source>
        <dbReference type="EMBL" id="QEN05022.1"/>
    </source>
</evidence>
<keyword evidence="3" id="KW-1185">Reference proteome</keyword>
<name>A0A5C1QFN2_9SPIO</name>
<evidence type="ECO:0008006" key="4">
    <source>
        <dbReference type="Google" id="ProtNLM"/>
    </source>
</evidence>
<organism evidence="2 3">
    <name type="scientific">Thiospirochaeta perfilievii</name>
    <dbReference type="NCBI Taxonomy" id="252967"/>
    <lineage>
        <taxon>Bacteria</taxon>
        <taxon>Pseudomonadati</taxon>
        <taxon>Spirochaetota</taxon>
        <taxon>Spirochaetia</taxon>
        <taxon>Spirochaetales</taxon>
        <taxon>Spirochaetaceae</taxon>
        <taxon>Thiospirochaeta</taxon>
    </lineage>
</organism>
<dbReference type="Proteomes" id="UP000323824">
    <property type="component" value="Chromosome"/>
</dbReference>
<feature type="transmembrane region" description="Helical" evidence="1">
    <location>
        <begin position="62"/>
        <end position="81"/>
    </location>
</feature>
<dbReference type="Pfam" id="PF19845">
    <property type="entry name" value="DUF6320"/>
    <property type="match status" value="1"/>
</dbReference>
<keyword evidence="1" id="KW-0812">Transmembrane</keyword>
<dbReference type="RefSeq" id="WP_149568263.1">
    <property type="nucleotide sequence ID" value="NZ_CP035807.1"/>
</dbReference>
<dbReference type="EMBL" id="CP035807">
    <property type="protein sequence ID" value="QEN05022.1"/>
    <property type="molecule type" value="Genomic_DNA"/>
</dbReference>
<accession>A0A5C1QFN2</accession>
<evidence type="ECO:0000256" key="1">
    <source>
        <dbReference type="SAM" id="Phobius"/>
    </source>
</evidence>
<reference evidence="2 3" key="2">
    <citation type="submission" date="2019-09" db="EMBL/GenBank/DDBJ databases">
        <title>Complete Genome Sequence and Methylome Analysis of free living Spirochaetas.</title>
        <authorList>
            <person name="Leshcheva N."/>
            <person name="Mikheeva N."/>
        </authorList>
    </citation>
    <scope>NUCLEOTIDE SEQUENCE [LARGE SCALE GENOMIC DNA]</scope>
    <source>
        <strain evidence="2 3">P</strain>
    </source>
</reference>
<protein>
    <recommendedName>
        <fullName evidence="4">Zinc ribbon domain-containing protein</fullName>
    </recommendedName>
</protein>
<reference evidence="2 3" key="1">
    <citation type="submission" date="2019-02" db="EMBL/GenBank/DDBJ databases">
        <authorList>
            <person name="Fomenkov A."/>
            <person name="Dubinina G."/>
            <person name="Grabovich M."/>
            <person name="Vincze T."/>
            <person name="Roberts R.J."/>
        </authorList>
    </citation>
    <scope>NUCLEOTIDE SEQUENCE [LARGE SCALE GENOMIC DNA]</scope>
    <source>
        <strain evidence="2 3">P</strain>
    </source>
</reference>
<dbReference type="AlphaFoldDB" id="A0A5C1QFN2"/>
<feature type="transmembrane region" description="Helical" evidence="1">
    <location>
        <begin position="195"/>
        <end position="216"/>
    </location>
</feature>
<proteinExistence type="predicted"/>
<feature type="transmembrane region" description="Helical" evidence="1">
    <location>
        <begin position="140"/>
        <end position="162"/>
    </location>
</feature>
<evidence type="ECO:0000313" key="3">
    <source>
        <dbReference type="Proteomes" id="UP000323824"/>
    </source>
</evidence>
<feature type="transmembrane region" description="Helical" evidence="1">
    <location>
        <begin position="113"/>
        <end position="134"/>
    </location>
</feature>
<feature type="transmembrane region" description="Helical" evidence="1">
    <location>
        <begin position="169"/>
        <end position="189"/>
    </location>
</feature>
<sequence length="225" mass="26184">MPYCIHCGVKLNHRYSNCPLCQIPVEFPEKRKETNPLYPKDINKISIIKGQANSRDINTIHFLRFITILTILLTTGINYYLKGVLSWSLISTISLIFIYMIVTATLHLKRNPLLLYIYLNVILGLYLYLLDVLIIGLDWFIFYALPCFISIQVISLITKILFYFIKSKLLRSVTLLVVTDIFLILINLITARGFTWSRITTSIIVPTSLYLIFFYFKSRSKRVVI</sequence>
<dbReference type="KEGG" id="sper:EW093_09970"/>